<evidence type="ECO:0000256" key="1">
    <source>
        <dbReference type="ARBA" id="ARBA00002521"/>
    </source>
</evidence>
<proteinExistence type="inferred from homology"/>
<comment type="similarity">
    <text evidence="6">Belongs to the peptidase M24A family.</text>
</comment>
<evidence type="ECO:0000256" key="6">
    <source>
        <dbReference type="RuleBase" id="RU003653"/>
    </source>
</evidence>
<dbReference type="Proteomes" id="UP000034831">
    <property type="component" value="Unassembled WGS sequence"/>
</dbReference>
<protein>
    <recommendedName>
        <fullName evidence="6">Methionine aminopeptidase</fullName>
        <ecNumber evidence="6">3.4.11.18</ecNumber>
    </recommendedName>
</protein>
<dbReference type="EC" id="3.4.11.18" evidence="6"/>
<dbReference type="EMBL" id="LCNC01000040">
    <property type="protein sequence ID" value="KKU47364.1"/>
    <property type="molecule type" value="Genomic_DNA"/>
</dbReference>
<comment type="cofactor">
    <cofactor evidence="6">
        <name>Co(2+)</name>
        <dbReference type="ChEBI" id="CHEBI:48828"/>
    </cofactor>
    <cofactor evidence="6">
        <name>Zn(2+)</name>
        <dbReference type="ChEBI" id="CHEBI:29105"/>
    </cofactor>
    <cofactor evidence="6">
        <name>Mn(2+)</name>
        <dbReference type="ChEBI" id="CHEBI:29035"/>
    </cofactor>
    <cofactor evidence="6">
        <name>Fe(2+)</name>
        <dbReference type="ChEBI" id="CHEBI:29033"/>
    </cofactor>
    <text evidence="6">Binds 2 divalent metal cations per subunit. Has a high-affinity and a low affinity metal-binding site. The true nature of the physiological cofactor is under debate. The enzyme is active with cobalt, zinc, manganese or divalent iron ions.</text>
</comment>
<dbReference type="GO" id="GO:0004239">
    <property type="term" value="F:initiator methionyl aminopeptidase activity"/>
    <property type="evidence" value="ECO:0007669"/>
    <property type="project" value="UniProtKB-EC"/>
</dbReference>
<evidence type="ECO:0000313" key="9">
    <source>
        <dbReference type="Proteomes" id="UP000034831"/>
    </source>
</evidence>
<dbReference type="Pfam" id="PF00557">
    <property type="entry name" value="Peptidase_M24"/>
    <property type="match status" value="1"/>
</dbReference>
<dbReference type="InterPro" id="IPR002467">
    <property type="entry name" value="Pept_M24A_MAP1"/>
</dbReference>
<dbReference type="InterPro" id="IPR036005">
    <property type="entry name" value="Creatinase/aminopeptidase-like"/>
</dbReference>
<dbReference type="Gene3D" id="3.90.230.10">
    <property type="entry name" value="Creatinase/methionine aminopeptidase superfamily"/>
    <property type="match status" value="1"/>
</dbReference>
<gene>
    <name evidence="8" type="ORF">UX67_C0040G0002</name>
</gene>
<dbReference type="PANTHER" id="PTHR43330:SF27">
    <property type="entry name" value="METHIONINE AMINOPEPTIDASE"/>
    <property type="match status" value="1"/>
</dbReference>
<accession>A0A0G1QR06</accession>
<comment type="caution">
    <text evidence="8">The sequence shown here is derived from an EMBL/GenBank/DDBJ whole genome shotgun (WGS) entry which is preliminary data.</text>
</comment>
<dbReference type="SUPFAM" id="SSF55920">
    <property type="entry name" value="Creatinase/aminopeptidase"/>
    <property type="match status" value="1"/>
</dbReference>
<feature type="domain" description="Peptidase M24" evidence="7">
    <location>
        <begin position="22"/>
        <end position="242"/>
    </location>
</feature>
<dbReference type="GO" id="GO:0005829">
    <property type="term" value="C:cytosol"/>
    <property type="evidence" value="ECO:0007669"/>
    <property type="project" value="TreeGrafter"/>
</dbReference>
<evidence type="ECO:0000256" key="2">
    <source>
        <dbReference type="ARBA" id="ARBA00022438"/>
    </source>
</evidence>
<comment type="catalytic activity">
    <reaction evidence="6">
        <text>Release of N-terminal amino acids, preferentially methionine, from peptides and arylamides.</text>
        <dbReference type="EC" id="3.4.11.18"/>
    </reaction>
</comment>
<evidence type="ECO:0000256" key="5">
    <source>
        <dbReference type="ARBA" id="ARBA00022801"/>
    </source>
</evidence>
<dbReference type="GO" id="GO:0070006">
    <property type="term" value="F:metalloaminopeptidase activity"/>
    <property type="evidence" value="ECO:0007669"/>
    <property type="project" value="InterPro"/>
</dbReference>
<dbReference type="InterPro" id="IPR001714">
    <property type="entry name" value="Pept_M24_MAP"/>
</dbReference>
<reference evidence="8 9" key="1">
    <citation type="journal article" date="2015" name="Nature">
        <title>rRNA introns, odd ribosomes, and small enigmatic genomes across a large radiation of phyla.</title>
        <authorList>
            <person name="Brown C.T."/>
            <person name="Hug L.A."/>
            <person name="Thomas B.C."/>
            <person name="Sharon I."/>
            <person name="Castelle C.J."/>
            <person name="Singh A."/>
            <person name="Wilkins M.J."/>
            <person name="Williams K.H."/>
            <person name="Banfield J.F."/>
        </authorList>
    </citation>
    <scope>NUCLEOTIDE SEQUENCE [LARGE SCALE GENOMIC DNA]</scope>
</reference>
<evidence type="ECO:0000256" key="3">
    <source>
        <dbReference type="ARBA" id="ARBA00022670"/>
    </source>
</evidence>
<evidence type="ECO:0000313" key="8">
    <source>
        <dbReference type="EMBL" id="KKU47364.1"/>
    </source>
</evidence>
<dbReference type="PRINTS" id="PR00599">
    <property type="entry name" value="MAPEPTIDASE"/>
</dbReference>
<dbReference type="GO" id="GO:0006508">
    <property type="term" value="P:proteolysis"/>
    <property type="evidence" value="ECO:0007669"/>
    <property type="project" value="UniProtKB-KW"/>
</dbReference>
<dbReference type="InterPro" id="IPR000994">
    <property type="entry name" value="Pept_M24"/>
</dbReference>
<dbReference type="GO" id="GO:0046872">
    <property type="term" value="F:metal ion binding"/>
    <property type="evidence" value="ECO:0007669"/>
    <property type="project" value="UniProtKB-KW"/>
</dbReference>
<dbReference type="PANTHER" id="PTHR43330">
    <property type="entry name" value="METHIONINE AMINOPEPTIDASE"/>
    <property type="match status" value="1"/>
</dbReference>
<keyword evidence="4 6" id="KW-0479">Metal-binding</keyword>
<keyword evidence="5" id="KW-0378">Hydrolase</keyword>
<sequence>MENKIFVKSPGGIQKMAEGGKKLAKIKKSLKKTVCLGATAGEIEELAVRLIEKEGGKPSFMMVPNYQWATCVNVNEGLVHGIPKPEIVFKKGDVVSVDVGLFYQGFHTDTSFSLGLAAESARKFLACGEEALKKAIKAARAGNYIFDISRAIEETLLAGGYRPVRALVGHGVGRHLHEGPQIPCFTNGRREESPRIVPGMVLAIEVMSTQGSDEVEVGGDGWTISMRDGKISALFEETVAVTSHGPLVLTG</sequence>
<keyword evidence="3 6" id="KW-0645">Protease</keyword>
<name>A0A0G1QR06_9BACT</name>
<comment type="function">
    <text evidence="1">Removes the N-terminal methionine from nascent proteins. The N-terminal methionine is often cleaved when the second residue in the primary sequence is small and uncharged (Met-Ala-, Cys, Gly, Pro, Ser, Thr, or Val). Requires deformylation of the N(alpha)-formylated initiator methionine before it can be hydrolyzed.</text>
</comment>
<evidence type="ECO:0000259" key="7">
    <source>
        <dbReference type="Pfam" id="PF00557"/>
    </source>
</evidence>
<keyword evidence="2 6" id="KW-0031">Aminopeptidase</keyword>
<dbReference type="AlphaFoldDB" id="A0A0G1QR06"/>
<evidence type="ECO:0000256" key="4">
    <source>
        <dbReference type="ARBA" id="ARBA00022723"/>
    </source>
</evidence>
<organism evidence="8 9">
    <name type="scientific">Candidatus Woesebacteria bacterium GW2011_GWF2_46_8</name>
    <dbReference type="NCBI Taxonomy" id="1618604"/>
    <lineage>
        <taxon>Bacteria</taxon>
        <taxon>Candidatus Woeseibacteriota</taxon>
    </lineage>
</organism>
<dbReference type="NCBIfam" id="TIGR00500">
    <property type="entry name" value="met_pdase_I"/>
    <property type="match status" value="1"/>
</dbReference>